<comment type="caution">
    <text evidence="1">The sequence shown here is derived from an EMBL/GenBank/DDBJ whole genome shotgun (WGS) entry which is preliminary data.</text>
</comment>
<name>A0AAD9TVB9_9ROSI</name>
<dbReference type="Proteomes" id="UP001280121">
    <property type="component" value="Unassembled WGS sequence"/>
</dbReference>
<evidence type="ECO:0000313" key="2">
    <source>
        <dbReference type="Proteomes" id="UP001280121"/>
    </source>
</evidence>
<keyword evidence="2" id="KW-1185">Reference proteome</keyword>
<accession>A0AAD9TVB9</accession>
<dbReference type="InterPro" id="IPR036397">
    <property type="entry name" value="RNaseH_sf"/>
</dbReference>
<sequence length="68" mass="7321">VWFGRLQLRGWIKVNTDGACMGSPDVGGCGGIFRTCKSFVKACFTDSIRQVSAFKAELIASSLAINYA</sequence>
<dbReference type="GO" id="GO:0003676">
    <property type="term" value="F:nucleic acid binding"/>
    <property type="evidence" value="ECO:0007669"/>
    <property type="project" value="InterPro"/>
</dbReference>
<gene>
    <name evidence="1" type="ORF">Ddye_024223</name>
</gene>
<proteinExistence type="predicted"/>
<reference evidence="1" key="1">
    <citation type="journal article" date="2023" name="Plant J.">
        <title>Genome sequences and population genomics provide insights into the demographic history, inbreeding, and mutation load of two 'living fossil' tree species of Dipteronia.</title>
        <authorList>
            <person name="Feng Y."/>
            <person name="Comes H.P."/>
            <person name="Chen J."/>
            <person name="Zhu S."/>
            <person name="Lu R."/>
            <person name="Zhang X."/>
            <person name="Li P."/>
            <person name="Qiu J."/>
            <person name="Olsen K.M."/>
            <person name="Qiu Y."/>
        </authorList>
    </citation>
    <scope>NUCLEOTIDE SEQUENCE</scope>
    <source>
        <strain evidence="1">KIB01</strain>
    </source>
</reference>
<feature type="non-terminal residue" evidence="1">
    <location>
        <position position="1"/>
    </location>
</feature>
<dbReference type="AlphaFoldDB" id="A0AAD9TVB9"/>
<evidence type="ECO:0008006" key="3">
    <source>
        <dbReference type="Google" id="ProtNLM"/>
    </source>
</evidence>
<dbReference type="InterPro" id="IPR012337">
    <property type="entry name" value="RNaseH-like_sf"/>
</dbReference>
<dbReference type="EMBL" id="JANJYI010000007">
    <property type="protein sequence ID" value="KAK2642460.1"/>
    <property type="molecule type" value="Genomic_DNA"/>
</dbReference>
<evidence type="ECO:0000313" key="1">
    <source>
        <dbReference type="EMBL" id="KAK2642460.1"/>
    </source>
</evidence>
<organism evidence="1 2">
    <name type="scientific">Dipteronia dyeriana</name>
    <dbReference type="NCBI Taxonomy" id="168575"/>
    <lineage>
        <taxon>Eukaryota</taxon>
        <taxon>Viridiplantae</taxon>
        <taxon>Streptophyta</taxon>
        <taxon>Embryophyta</taxon>
        <taxon>Tracheophyta</taxon>
        <taxon>Spermatophyta</taxon>
        <taxon>Magnoliopsida</taxon>
        <taxon>eudicotyledons</taxon>
        <taxon>Gunneridae</taxon>
        <taxon>Pentapetalae</taxon>
        <taxon>rosids</taxon>
        <taxon>malvids</taxon>
        <taxon>Sapindales</taxon>
        <taxon>Sapindaceae</taxon>
        <taxon>Hippocastanoideae</taxon>
        <taxon>Acereae</taxon>
        <taxon>Dipteronia</taxon>
    </lineage>
</organism>
<protein>
    <recommendedName>
        <fullName evidence="3">RNase H type-1 domain-containing protein</fullName>
    </recommendedName>
</protein>
<dbReference type="Gene3D" id="3.30.420.10">
    <property type="entry name" value="Ribonuclease H-like superfamily/Ribonuclease H"/>
    <property type="match status" value="1"/>
</dbReference>
<dbReference type="SUPFAM" id="SSF53098">
    <property type="entry name" value="Ribonuclease H-like"/>
    <property type="match status" value="1"/>
</dbReference>